<sequence>MYNSTEGSVSVKLTPEREIEQRTDGDYVKFSGRVCLSDILGPSVDDGSDRGIILAHRIGRVTGRVDKYPDMGYFTVTGDRGQSVVAGVHYSKHDKIQQGLHCGITHEWLPELPIVQQRDLLVKAAKMYVGSKLQAEFRALLSEYNELKRKGSITCTWAGTGEVSNICHVSCPAGGLVHFNNMSRKPYPSNVTDMQGPSSMLVKFVTGLRALYVSGARRTWVGYLSQLTHVTDKRALVDRNLVGQVFQHRFGTGLGQYFDGTETDTSGIRSYTQFVSTAALDAICEAFRPLEAVSNTFLVDVSEPLDVRVYVRKELIKIKSAQEMRFEMSAVVESFPITRHRGLQDYPNLHRRYSEVLSGALEASAMDGVEIDVAALEAKEEATKKESKKEEPKPEAEEEDGKEGWDIPLESVESLPIRKACMFYPYAAGCTGQRNSFDAVLQALGTETFIKKHKQKINVYAPAQQGVGRNLSQIELIQRQLDLFKETSQTPHQLLHLQRQLDQLRR</sequence>
<reference evidence="2 3" key="1">
    <citation type="journal article" date="2013" name="J. Virol.">
        <title>Comparative genomics of carp herpesviruses.</title>
        <authorList>
            <person name="Davison A.J."/>
            <person name="Kurobe T."/>
            <person name="Gatherer D."/>
            <person name="Cunningham C."/>
            <person name="Korf I."/>
            <person name="Fukuda H."/>
            <person name="Hedrick R.P."/>
            <person name="Waltzek T.B."/>
        </authorList>
    </citation>
    <scope>NUCLEOTIDE SEQUENCE [LARGE SCALE GENOMIC DNA]</scope>
    <source>
        <strain evidence="2">NG-J1</strain>
    </source>
</reference>
<dbReference type="RefSeq" id="YP_007003725.1">
    <property type="nucleotide sequence ID" value="NC_019491.1"/>
</dbReference>
<dbReference type="EMBL" id="JQ815363">
    <property type="protein sequence ID" value="AFJ20359.1"/>
    <property type="molecule type" value="Genomic_DNA"/>
</dbReference>
<name>K7PBC9_9VIRU</name>
<protein>
    <submittedName>
        <fullName evidence="2">Protein ORF60</fullName>
    </submittedName>
</protein>
<proteinExistence type="predicted"/>
<dbReference type="GeneID" id="14011215"/>
<organism evidence="2 3">
    <name type="scientific">Cyprinid herpesvirus 1</name>
    <dbReference type="NCBI Taxonomy" id="317858"/>
    <lineage>
        <taxon>Viruses</taxon>
        <taxon>Duplodnaviria</taxon>
        <taxon>Heunggongvirae</taxon>
        <taxon>Peploviricota</taxon>
        <taxon>Herviviricetes</taxon>
        <taxon>Herpesvirales</taxon>
        <taxon>Alloherpesviridae</taxon>
        <taxon>Cyvirus</taxon>
        <taxon>Cyvirus cyprinidallo1</taxon>
    </lineage>
</organism>
<feature type="compositionally biased region" description="Basic and acidic residues" evidence="1">
    <location>
        <begin position="380"/>
        <end position="395"/>
    </location>
</feature>
<feature type="region of interest" description="Disordered" evidence="1">
    <location>
        <begin position="380"/>
        <end position="405"/>
    </location>
</feature>
<accession>K7PBC9</accession>
<dbReference type="KEGG" id="vg:14011215"/>
<evidence type="ECO:0000256" key="1">
    <source>
        <dbReference type="SAM" id="MobiDB-lite"/>
    </source>
</evidence>
<evidence type="ECO:0000313" key="2">
    <source>
        <dbReference type="EMBL" id="AFJ20359.1"/>
    </source>
</evidence>
<dbReference type="Proteomes" id="UP000118426">
    <property type="component" value="Segment"/>
</dbReference>
<keyword evidence="3" id="KW-1185">Reference proteome</keyword>
<gene>
    <name evidence="2" type="ORF">CyHV1_ORF60</name>
</gene>
<evidence type="ECO:0000313" key="3">
    <source>
        <dbReference type="Proteomes" id="UP000118426"/>
    </source>
</evidence>